<dbReference type="AlphaFoldDB" id="A0AAD7ZGC4"/>
<comment type="similarity">
    <text evidence="1 2">Belongs to the small heat shock protein (HSP20) family.</text>
</comment>
<dbReference type="PANTHER" id="PTHR45640">
    <property type="entry name" value="HEAT SHOCK PROTEIN HSP-12.2-RELATED"/>
    <property type="match status" value="1"/>
</dbReference>
<gene>
    <name evidence="5" type="ORF">L9F63_004548</name>
</gene>
<dbReference type="EMBL" id="JASPKZ010008376">
    <property type="protein sequence ID" value="KAJ9579802.1"/>
    <property type="molecule type" value="Genomic_DNA"/>
</dbReference>
<organism evidence="5 6">
    <name type="scientific">Diploptera punctata</name>
    <name type="common">Pacific beetle cockroach</name>
    <dbReference type="NCBI Taxonomy" id="6984"/>
    <lineage>
        <taxon>Eukaryota</taxon>
        <taxon>Metazoa</taxon>
        <taxon>Ecdysozoa</taxon>
        <taxon>Arthropoda</taxon>
        <taxon>Hexapoda</taxon>
        <taxon>Insecta</taxon>
        <taxon>Pterygota</taxon>
        <taxon>Neoptera</taxon>
        <taxon>Polyneoptera</taxon>
        <taxon>Dictyoptera</taxon>
        <taxon>Blattodea</taxon>
        <taxon>Blaberoidea</taxon>
        <taxon>Blaberidae</taxon>
        <taxon>Diplopterinae</taxon>
        <taxon>Diploptera</taxon>
    </lineage>
</organism>
<evidence type="ECO:0000313" key="5">
    <source>
        <dbReference type="EMBL" id="KAJ9579802.1"/>
    </source>
</evidence>
<reference evidence="5" key="1">
    <citation type="journal article" date="2023" name="IScience">
        <title>Live-bearing cockroach genome reveals convergent evolutionary mechanisms linked to viviparity in insects and beyond.</title>
        <authorList>
            <person name="Fouks B."/>
            <person name="Harrison M.C."/>
            <person name="Mikhailova A.A."/>
            <person name="Marchal E."/>
            <person name="English S."/>
            <person name="Carruthers M."/>
            <person name="Jennings E.C."/>
            <person name="Chiamaka E.L."/>
            <person name="Frigard R.A."/>
            <person name="Pippel M."/>
            <person name="Attardo G.M."/>
            <person name="Benoit J.B."/>
            <person name="Bornberg-Bauer E."/>
            <person name="Tobe S.S."/>
        </authorList>
    </citation>
    <scope>NUCLEOTIDE SEQUENCE</scope>
    <source>
        <strain evidence="5">Stay&amp;Tobe</strain>
    </source>
</reference>
<dbReference type="InterPro" id="IPR001436">
    <property type="entry name" value="Alpha-crystallin/sHSP_animal"/>
</dbReference>
<keyword evidence="6" id="KW-1185">Reference proteome</keyword>
<dbReference type="GO" id="GO:0005634">
    <property type="term" value="C:nucleus"/>
    <property type="evidence" value="ECO:0007669"/>
    <property type="project" value="TreeGrafter"/>
</dbReference>
<dbReference type="InterPro" id="IPR002068">
    <property type="entry name" value="A-crystallin/Hsp20_dom"/>
</dbReference>
<reference evidence="5" key="2">
    <citation type="submission" date="2023-05" db="EMBL/GenBank/DDBJ databases">
        <authorList>
            <person name="Fouks B."/>
        </authorList>
    </citation>
    <scope>NUCLEOTIDE SEQUENCE</scope>
    <source>
        <strain evidence="5">Stay&amp;Tobe</strain>
        <tissue evidence="5">Testes</tissue>
    </source>
</reference>
<dbReference type="PRINTS" id="PR00299">
    <property type="entry name" value="ACRYSTALLIN"/>
</dbReference>
<sequence length="209" mass="24168">MRHIRRAVYWAWDRSGYKRENNCYQTQTLATMSVVPLLFRDWWDDFEWDRPARSRLLDQHFGLGLHPGSLLRTGYIRPWRNLTRQDSGSSNLKSDKDKFEVILDVQQFAPSEITVKTTENTVIVEAKHEEKQDEHGYISRHFVRRYVLPRDIQVKDVVSTLSSDGILTVTAPKKTIPPVSGERVVPIVQTGAPAERQPIVEQPKEVSES</sequence>
<proteinExistence type="inferred from homology"/>
<dbReference type="InterPro" id="IPR008978">
    <property type="entry name" value="HSP20-like_chaperone"/>
</dbReference>
<feature type="region of interest" description="Disordered" evidence="3">
    <location>
        <begin position="189"/>
        <end position="209"/>
    </location>
</feature>
<evidence type="ECO:0000313" key="6">
    <source>
        <dbReference type="Proteomes" id="UP001233999"/>
    </source>
</evidence>
<feature type="domain" description="SHSP" evidence="4">
    <location>
        <begin position="81"/>
        <end position="190"/>
    </location>
</feature>
<accession>A0AAD7ZGC4</accession>
<evidence type="ECO:0000256" key="2">
    <source>
        <dbReference type="RuleBase" id="RU003616"/>
    </source>
</evidence>
<evidence type="ECO:0000259" key="4">
    <source>
        <dbReference type="PROSITE" id="PS01031"/>
    </source>
</evidence>
<name>A0AAD7ZGC4_DIPPU</name>
<dbReference type="CDD" id="cd06526">
    <property type="entry name" value="metazoan_ACD"/>
    <property type="match status" value="1"/>
</dbReference>
<dbReference type="Pfam" id="PF00011">
    <property type="entry name" value="HSP20"/>
    <property type="match status" value="1"/>
</dbReference>
<dbReference type="PANTHER" id="PTHR45640:SF34">
    <property type="entry name" value="PROTEIN LETHAL(2)ESSENTIAL FOR LIFE"/>
    <property type="match status" value="1"/>
</dbReference>
<protein>
    <recommendedName>
        <fullName evidence="4">SHSP domain-containing protein</fullName>
    </recommendedName>
</protein>
<dbReference type="SUPFAM" id="SSF49764">
    <property type="entry name" value="HSP20-like chaperones"/>
    <property type="match status" value="1"/>
</dbReference>
<dbReference type="GO" id="GO:0051082">
    <property type="term" value="F:unfolded protein binding"/>
    <property type="evidence" value="ECO:0007669"/>
    <property type="project" value="TreeGrafter"/>
</dbReference>
<dbReference type="Proteomes" id="UP001233999">
    <property type="component" value="Unassembled WGS sequence"/>
</dbReference>
<dbReference type="PROSITE" id="PS01031">
    <property type="entry name" value="SHSP"/>
    <property type="match status" value="1"/>
</dbReference>
<dbReference type="GO" id="GO:0005737">
    <property type="term" value="C:cytoplasm"/>
    <property type="evidence" value="ECO:0007669"/>
    <property type="project" value="TreeGrafter"/>
</dbReference>
<dbReference type="GO" id="GO:0009408">
    <property type="term" value="P:response to heat"/>
    <property type="evidence" value="ECO:0007669"/>
    <property type="project" value="TreeGrafter"/>
</dbReference>
<evidence type="ECO:0000256" key="3">
    <source>
        <dbReference type="SAM" id="MobiDB-lite"/>
    </source>
</evidence>
<dbReference type="GO" id="GO:0042026">
    <property type="term" value="P:protein refolding"/>
    <property type="evidence" value="ECO:0007669"/>
    <property type="project" value="TreeGrafter"/>
</dbReference>
<dbReference type="Gene3D" id="2.60.40.790">
    <property type="match status" value="1"/>
</dbReference>
<comment type="caution">
    <text evidence="5">The sequence shown here is derived from an EMBL/GenBank/DDBJ whole genome shotgun (WGS) entry which is preliminary data.</text>
</comment>
<evidence type="ECO:0000256" key="1">
    <source>
        <dbReference type="PROSITE-ProRule" id="PRU00285"/>
    </source>
</evidence>